<dbReference type="SUPFAM" id="SSF56784">
    <property type="entry name" value="HAD-like"/>
    <property type="match status" value="1"/>
</dbReference>
<dbReference type="PANTHER" id="PTHR10000">
    <property type="entry name" value="PHOSPHOSERINE PHOSPHATASE"/>
    <property type="match status" value="1"/>
</dbReference>
<comment type="caution">
    <text evidence="1">The sequence shown here is derived from an EMBL/GenBank/DDBJ whole genome shotgun (WGS) entry which is preliminary data.</text>
</comment>
<dbReference type="GO" id="GO:0016791">
    <property type="term" value="F:phosphatase activity"/>
    <property type="evidence" value="ECO:0007669"/>
    <property type="project" value="UniProtKB-ARBA"/>
</dbReference>
<dbReference type="Proteomes" id="UP000469424">
    <property type="component" value="Unassembled WGS sequence"/>
</dbReference>
<keyword evidence="2" id="KW-1185">Reference proteome</keyword>
<dbReference type="InterPro" id="IPR036412">
    <property type="entry name" value="HAD-like_sf"/>
</dbReference>
<evidence type="ECO:0000313" key="1">
    <source>
        <dbReference type="EMBL" id="MST71119.1"/>
    </source>
</evidence>
<dbReference type="GO" id="GO:0005829">
    <property type="term" value="C:cytosol"/>
    <property type="evidence" value="ECO:0007669"/>
    <property type="project" value="TreeGrafter"/>
</dbReference>
<sequence>MDIRLVALDLDGTTMNSDNRLSDYNRKSLEAAVQAGIQVVVASGRAFDALPKEVLAIPGLQYAISSNGAHITDLTTGKFIYSSYITPTTVDRAIDLAVKEHLMVEAFCHGKPYISEALYEDIRVNGSVYRNKEYVMTTRTPIPDIFGFMRENREILENINFFFYGDDRLKEMRPRIQSLPDCNVVSSVKNNIEIGGINSSKAHALEILSRKLKIPREGIMSFGDAGNDIPMIRYAGMGVAVGNAWDDVKAAADYVAESNDEDGVGRTIRRFALGEKL</sequence>
<dbReference type="Gene3D" id="3.30.1240.10">
    <property type="match status" value="1"/>
</dbReference>
<accession>A0A6N7XME4</accession>
<dbReference type="SFLD" id="SFLDG01140">
    <property type="entry name" value="C2.B:_Phosphomannomutase_and_P"/>
    <property type="match status" value="1"/>
</dbReference>
<dbReference type="Gene3D" id="3.40.50.1000">
    <property type="entry name" value="HAD superfamily/HAD-like"/>
    <property type="match status" value="1"/>
</dbReference>
<dbReference type="GO" id="GO:0000287">
    <property type="term" value="F:magnesium ion binding"/>
    <property type="evidence" value="ECO:0007669"/>
    <property type="project" value="TreeGrafter"/>
</dbReference>
<dbReference type="Pfam" id="PF08282">
    <property type="entry name" value="Hydrolase_3"/>
    <property type="match status" value="1"/>
</dbReference>
<dbReference type="InterPro" id="IPR000150">
    <property type="entry name" value="Cof"/>
</dbReference>
<dbReference type="EMBL" id="VUNA01000014">
    <property type="protein sequence ID" value="MST71119.1"/>
    <property type="molecule type" value="Genomic_DNA"/>
</dbReference>
<dbReference type="NCBIfam" id="TIGR00099">
    <property type="entry name" value="Cof-subfamily"/>
    <property type="match status" value="1"/>
</dbReference>
<organism evidence="1 2">
    <name type="scientific">Mogibacterium kristiansenii</name>
    <dbReference type="NCBI Taxonomy" id="2606708"/>
    <lineage>
        <taxon>Bacteria</taxon>
        <taxon>Bacillati</taxon>
        <taxon>Bacillota</taxon>
        <taxon>Clostridia</taxon>
        <taxon>Peptostreptococcales</taxon>
        <taxon>Anaerovoracaceae</taxon>
        <taxon>Mogibacterium</taxon>
    </lineage>
</organism>
<proteinExistence type="predicted"/>
<dbReference type="SFLD" id="SFLDS00003">
    <property type="entry name" value="Haloacid_Dehalogenase"/>
    <property type="match status" value="1"/>
</dbReference>
<reference evidence="1 2" key="1">
    <citation type="submission" date="2019-08" db="EMBL/GenBank/DDBJ databases">
        <title>In-depth cultivation of the pig gut microbiome towards novel bacterial diversity and tailored functional studies.</title>
        <authorList>
            <person name="Wylensek D."/>
            <person name="Hitch T.C.A."/>
            <person name="Clavel T."/>
        </authorList>
    </citation>
    <scope>NUCLEOTIDE SEQUENCE [LARGE SCALE GENOMIC DNA]</scope>
    <source>
        <strain evidence="1 2">WCA-MUC-591-APC-4B</strain>
    </source>
</reference>
<dbReference type="PANTHER" id="PTHR10000:SF8">
    <property type="entry name" value="HAD SUPERFAMILY HYDROLASE-LIKE, TYPE 3"/>
    <property type="match status" value="1"/>
</dbReference>
<dbReference type="RefSeq" id="WP_154554681.1">
    <property type="nucleotide sequence ID" value="NZ_VUNA01000014.1"/>
</dbReference>
<protein>
    <submittedName>
        <fullName evidence="1">HAD family phosphatase</fullName>
    </submittedName>
</protein>
<dbReference type="CDD" id="cd07516">
    <property type="entry name" value="HAD_Pase"/>
    <property type="match status" value="1"/>
</dbReference>
<dbReference type="AlphaFoldDB" id="A0A6N7XME4"/>
<dbReference type="InterPro" id="IPR006379">
    <property type="entry name" value="HAD-SF_hydro_IIB"/>
</dbReference>
<dbReference type="InterPro" id="IPR023214">
    <property type="entry name" value="HAD_sf"/>
</dbReference>
<gene>
    <name evidence="1" type="ORF">FYJ65_07225</name>
</gene>
<evidence type="ECO:0000313" key="2">
    <source>
        <dbReference type="Proteomes" id="UP000469424"/>
    </source>
</evidence>
<name>A0A6N7XME4_9FIRM</name>
<dbReference type="NCBIfam" id="TIGR01484">
    <property type="entry name" value="HAD-SF-IIB"/>
    <property type="match status" value="1"/>
</dbReference>